<feature type="domain" description="F-box" evidence="1">
    <location>
        <begin position="2"/>
        <end position="48"/>
    </location>
</feature>
<dbReference type="STRING" id="4155.A0A022QXM4"/>
<accession>A0A022QXM4</accession>
<dbReference type="eggNOG" id="ENOG502QUVH">
    <property type="taxonomic scope" value="Eukaryota"/>
</dbReference>
<dbReference type="SMART" id="SM00256">
    <property type="entry name" value="FBOX"/>
    <property type="match status" value="1"/>
</dbReference>
<dbReference type="KEGG" id="egt:105963363"/>
<gene>
    <name evidence="2" type="ORF">MIMGU_mgv1a026200mg</name>
</gene>
<dbReference type="PANTHER" id="PTHR31672">
    <property type="entry name" value="BNACNNG10540D PROTEIN"/>
    <property type="match status" value="1"/>
</dbReference>
<dbReference type="Pfam" id="PF00646">
    <property type="entry name" value="F-box"/>
    <property type="match status" value="1"/>
</dbReference>
<dbReference type="PROSITE" id="PS50181">
    <property type="entry name" value="FBOX"/>
    <property type="match status" value="1"/>
</dbReference>
<dbReference type="Proteomes" id="UP000030748">
    <property type="component" value="Unassembled WGS sequence"/>
</dbReference>
<dbReference type="OMA" id="DNESRHA"/>
<reference evidence="2 3" key="1">
    <citation type="journal article" date="2013" name="Proc. Natl. Acad. Sci. U.S.A.">
        <title>Fine-scale variation in meiotic recombination in Mimulus inferred from population shotgun sequencing.</title>
        <authorList>
            <person name="Hellsten U."/>
            <person name="Wright K.M."/>
            <person name="Jenkins J."/>
            <person name="Shu S."/>
            <person name="Yuan Y."/>
            <person name="Wessler S.R."/>
            <person name="Schmutz J."/>
            <person name="Willis J.H."/>
            <person name="Rokhsar D.S."/>
        </authorList>
    </citation>
    <scope>NUCLEOTIDE SEQUENCE [LARGE SCALE GENOMIC DNA]</scope>
    <source>
        <strain evidence="3">cv. DUN x IM62</strain>
    </source>
</reference>
<dbReference type="CDD" id="cd22157">
    <property type="entry name" value="F-box_AtFBW1-like"/>
    <property type="match status" value="1"/>
</dbReference>
<dbReference type="AlphaFoldDB" id="A0A022QXM4"/>
<dbReference type="OrthoDB" id="591557at2759"/>
<dbReference type="EMBL" id="KI630827">
    <property type="protein sequence ID" value="EYU32641.1"/>
    <property type="molecule type" value="Genomic_DNA"/>
</dbReference>
<dbReference type="InterPro" id="IPR017451">
    <property type="entry name" value="F-box-assoc_interact_dom"/>
</dbReference>
<protein>
    <recommendedName>
        <fullName evidence="1">F-box domain-containing protein</fullName>
    </recommendedName>
</protein>
<keyword evidence="3" id="KW-1185">Reference proteome</keyword>
<proteinExistence type="predicted"/>
<dbReference type="PANTHER" id="PTHR31672:SF13">
    <property type="entry name" value="F-BOX PROTEIN CPR30-LIKE"/>
    <property type="match status" value="1"/>
</dbReference>
<dbReference type="Pfam" id="PF07734">
    <property type="entry name" value="FBA_1"/>
    <property type="match status" value="1"/>
</dbReference>
<dbReference type="InterPro" id="IPR036047">
    <property type="entry name" value="F-box-like_dom_sf"/>
</dbReference>
<evidence type="ECO:0000313" key="2">
    <source>
        <dbReference type="EMBL" id="EYU32641.1"/>
    </source>
</evidence>
<dbReference type="InterPro" id="IPR001810">
    <property type="entry name" value="F-box_dom"/>
</dbReference>
<organism evidence="2 3">
    <name type="scientific">Erythranthe guttata</name>
    <name type="common">Yellow monkey flower</name>
    <name type="synonym">Mimulus guttatus</name>
    <dbReference type="NCBI Taxonomy" id="4155"/>
    <lineage>
        <taxon>Eukaryota</taxon>
        <taxon>Viridiplantae</taxon>
        <taxon>Streptophyta</taxon>
        <taxon>Embryophyta</taxon>
        <taxon>Tracheophyta</taxon>
        <taxon>Spermatophyta</taxon>
        <taxon>Magnoliopsida</taxon>
        <taxon>eudicotyledons</taxon>
        <taxon>Gunneridae</taxon>
        <taxon>Pentapetalae</taxon>
        <taxon>asterids</taxon>
        <taxon>lamiids</taxon>
        <taxon>Lamiales</taxon>
        <taxon>Phrymaceae</taxon>
        <taxon>Erythranthe</taxon>
    </lineage>
</organism>
<dbReference type="SUPFAM" id="SSF81383">
    <property type="entry name" value="F-box domain"/>
    <property type="match status" value="1"/>
</dbReference>
<dbReference type="NCBIfam" id="TIGR01640">
    <property type="entry name" value="F_box_assoc_1"/>
    <property type="match status" value="1"/>
</dbReference>
<dbReference type="InterPro" id="IPR050796">
    <property type="entry name" value="SCF_F-box_component"/>
</dbReference>
<evidence type="ECO:0000313" key="3">
    <source>
        <dbReference type="Proteomes" id="UP000030748"/>
    </source>
</evidence>
<dbReference type="Gene3D" id="1.20.1280.50">
    <property type="match status" value="1"/>
</dbReference>
<name>A0A022QXM4_ERYGU</name>
<sequence length="365" mass="42162">MGNNRNHIPVEIIDQILYNLPVKSLLRFKCVSKSWLSMITDKDFVKRHLKKSSADPRFTHHKIIVKSHDKSTNYYNLGSCSLGYLYEETYEKNPRTQILIDRPLAKWCFDFRILGACNGLVLMFAETGHLFLWNPTTTDAKHIPSVYFDGRCDSSVREFMYGFAYDEANDDYKVVCFYLHSKPFQTKMYSLKGNYWKKIDNFEKGSPGCRSGAGKLVNGKLHWLATDSRRAWGWWDIVSFNFSDEKFEIVPCPRQYMSNYGRNIPKLVTLGGYLGLICPERQKGTSVWVMIEYGDAESWTRVWTTKSSGYGELWVTKNGDIAVAYGSYIVVYNGRKKLRQFRIDMVGANFVPDVYVESLVSPSTH</sequence>
<dbReference type="PhylomeDB" id="A0A022QXM4"/>
<evidence type="ECO:0000259" key="1">
    <source>
        <dbReference type="PROSITE" id="PS50181"/>
    </source>
</evidence>
<dbReference type="InterPro" id="IPR006527">
    <property type="entry name" value="F-box-assoc_dom_typ1"/>
</dbReference>